<dbReference type="RefSeq" id="WP_233507179.1">
    <property type="nucleotide sequence ID" value="NZ_POUA01000023.1"/>
</dbReference>
<dbReference type="InterPro" id="IPR036291">
    <property type="entry name" value="NAD(P)-bd_dom_sf"/>
</dbReference>
<dbReference type="SUPFAM" id="SSF51735">
    <property type="entry name" value="NAD(P)-binding Rossmann-fold domains"/>
    <property type="match status" value="1"/>
</dbReference>
<reference evidence="4 5" key="1">
    <citation type="submission" date="2018-01" db="EMBL/GenBank/DDBJ databases">
        <title>Draft genome sequence of Sphaerisporangium sp. 7K107.</title>
        <authorList>
            <person name="Sahin N."/>
            <person name="Saygin H."/>
            <person name="Ay H."/>
        </authorList>
    </citation>
    <scope>NUCLEOTIDE SEQUENCE [LARGE SCALE GENOMIC DNA]</scope>
    <source>
        <strain evidence="4 5">7K107</strain>
    </source>
</reference>
<dbReference type="PANTHER" id="PTHR42748:SF7">
    <property type="entry name" value="NMRA LIKE REDOX SENSOR 1-RELATED"/>
    <property type="match status" value="1"/>
</dbReference>
<dbReference type="EMBL" id="POUA01000023">
    <property type="protein sequence ID" value="PZG53989.1"/>
    <property type="molecule type" value="Genomic_DNA"/>
</dbReference>
<dbReference type="InterPro" id="IPR051164">
    <property type="entry name" value="NmrA-like_oxidored"/>
</dbReference>
<dbReference type="Pfam" id="PF05368">
    <property type="entry name" value="NmrA"/>
    <property type="match status" value="1"/>
</dbReference>
<evidence type="ECO:0000313" key="4">
    <source>
        <dbReference type="EMBL" id="PZG53989.1"/>
    </source>
</evidence>
<dbReference type="Proteomes" id="UP000248544">
    <property type="component" value="Unassembled WGS sequence"/>
</dbReference>
<protein>
    <recommendedName>
        <fullName evidence="3">NmrA-like domain-containing protein</fullName>
    </recommendedName>
</protein>
<dbReference type="InterPro" id="IPR008030">
    <property type="entry name" value="NmrA-like"/>
</dbReference>
<proteinExistence type="inferred from homology"/>
<dbReference type="PANTHER" id="PTHR42748">
    <property type="entry name" value="NITROGEN METABOLITE REPRESSION PROTEIN NMRA FAMILY MEMBER"/>
    <property type="match status" value="1"/>
</dbReference>
<gene>
    <name evidence="4" type="ORF">C1I98_05015</name>
</gene>
<accession>A0A2W2HG77</accession>
<comment type="caution">
    <text evidence="4">The sequence shown here is derived from an EMBL/GenBank/DDBJ whole genome shotgun (WGS) entry which is preliminary data.</text>
</comment>
<keyword evidence="5" id="KW-1185">Reference proteome</keyword>
<dbReference type="AlphaFoldDB" id="A0A2W2HG77"/>
<evidence type="ECO:0000256" key="1">
    <source>
        <dbReference type="ARBA" id="ARBA00006328"/>
    </source>
</evidence>
<dbReference type="Gene3D" id="3.40.50.720">
    <property type="entry name" value="NAD(P)-binding Rossmann-like Domain"/>
    <property type="match status" value="1"/>
</dbReference>
<name>A0A2W2HG77_9ACTN</name>
<keyword evidence="2" id="KW-0521">NADP</keyword>
<evidence type="ECO:0000256" key="2">
    <source>
        <dbReference type="ARBA" id="ARBA00022857"/>
    </source>
</evidence>
<feature type="domain" description="NmrA-like" evidence="3">
    <location>
        <begin position="3"/>
        <end position="78"/>
    </location>
</feature>
<evidence type="ECO:0000259" key="3">
    <source>
        <dbReference type="Pfam" id="PF05368"/>
    </source>
</evidence>
<evidence type="ECO:0000313" key="5">
    <source>
        <dbReference type="Proteomes" id="UP000248544"/>
    </source>
</evidence>
<organism evidence="4 5">
    <name type="scientific">Spongiactinospora gelatinilytica</name>
    <dbReference type="NCBI Taxonomy" id="2666298"/>
    <lineage>
        <taxon>Bacteria</taxon>
        <taxon>Bacillati</taxon>
        <taxon>Actinomycetota</taxon>
        <taxon>Actinomycetes</taxon>
        <taxon>Streptosporangiales</taxon>
        <taxon>Streptosporangiaceae</taxon>
        <taxon>Spongiactinospora</taxon>
    </lineage>
</organism>
<sequence>MRADVGRIAAEVFGAPGEFLGRRIEIAGDELTVTEIAEVFTKVGGTPTRFVHQPLEELRAEAEEAATMFGWFENEGYQADLPALRERFPGLVSFETWLREAQ</sequence>
<comment type="similarity">
    <text evidence="1">Belongs to the NmrA-type oxidoreductase family.</text>
</comment>